<dbReference type="PROSITE" id="PS52016">
    <property type="entry name" value="TONB_DEPENDENT_REC_3"/>
    <property type="match status" value="1"/>
</dbReference>
<dbReference type="RefSeq" id="WP_106464373.1">
    <property type="nucleotide sequence ID" value="NZ_PXOQ01000019.1"/>
</dbReference>
<evidence type="ECO:0000259" key="4">
    <source>
        <dbReference type="SMART" id="SM01360"/>
    </source>
</evidence>
<dbReference type="InterPro" id="IPR041246">
    <property type="entry name" value="Bact_MG10"/>
</dbReference>
<dbReference type="Pfam" id="PF17973">
    <property type="entry name" value="bMG10"/>
    <property type="match status" value="1"/>
</dbReference>
<dbReference type="InterPro" id="IPR011625">
    <property type="entry name" value="A2M_N_BRD"/>
</dbReference>
<dbReference type="PANTHER" id="PTHR40094">
    <property type="entry name" value="ALPHA-2-MACROGLOBULIN HOMOLOG"/>
    <property type="match status" value="1"/>
</dbReference>
<dbReference type="Pfam" id="PF00207">
    <property type="entry name" value="A2M"/>
    <property type="match status" value="1"/>
</dbReference>
<proteinExistence type="inferred from homology"/>
<evidence type="ECO:0000313" key="6">
    <source>
        <dbReference type="Proteomes" id="UP000238426"/>
    </source>
</evidence>
<keyword evidence="2" id="KW-0812">Transmembrane</keyword>
<keyword evidence="2" id="KW-0998">Cell outer membrane</keyword>
<dbReference type="Pfam" id="PF07703">
    <property type="entry name" value="A2M_BRD"/>
    <property type="match status" value="1"/>
</dbReference>
<evidence type="ECO:0000256" key="1">
    <source>
        <dbReference type="ARBA" id="ARBA00010556"/>
    </source>
</evidence>
<dbReference type="Pfam" id="PF07715">
    <property type="entry name" value="Plug"/>
    <property type="match status" value="1"/>
</dbReference>
<dbReference type="SMART" id="SM01359">
    <property type="entry name" value="A2M_N_2"/>
    <property type="match status" value="1"/>
</dbReference>
<dbReference type="OrthoDB" id="9767116at2"/>
<comment type="similarity">
    <text evidence="1">Belongs to the protease inhibitor I39 (alpha-2-macroglobulin) family. Bacterial alpha-2-macroglobulin subfamily.</text>
</comment>
<evidence type="ECO:0000313" key="5">
    <source>
        <dbReference type="EMBL" id="PSG86095.1"/>
    </source>
</evidence>
<comment type="caution">
    <text evidence="5">The sequence shown here is derived from an EMBL/GenBank/DDBJ whole genome shotgun (WGS) entry which is preliminary data.</text>
</comment>
<feature type="domain" description="Alpha-2-macroglobulin" evidence="4">
    <location>
        <begin position="1321"/>
        <end position="1411"/>
    </location>
</feature>
<dbReference type="InterPro" id="IPR008930">
    <property type="entry name" value="Terpenoid_cyclase/PrenylTrfase"/>
</dbReference>
<evidence type="ECO:0000256" key="2">
    <source>
        <dbReference type="PROSITE-ProRule" id="PRU01360"/>
    </source>
</evidence>
<dbReference type="Gene3D" id="2.170.130.10">
    <property type="entry name" value="TonB-dependent receptor, plug domain"/>
    <property type="match status" value="1"/>
</dbReference>
<dbReference type="InterPro" id="IPR001599">
    <property type="entry name" value="Macroglobln_a2"/>
</dbReference>
<dbReference type="SMART" id="SM01360">
    <property type="entry name" value="A2M"/>
    <property type="match status" value="1"/>
</dbReference>
<protein>
    <submittedName>
        <fullName evidence="5">Alpha-2-macroglobulin</fullName>
    </submittedName>
</protein>
<dbReference type="Gene3D" id="2.60.40.1930">
    <property type="match status" value="1"/>
</dbReference>
<dbReference type="EMBL" id="PXOQ01000019">
    <property type="protein sequence ID" value="PSG86095.1"/>
    <property type="molecule type" value="Genomic_DNA"/>
</dbReference>
<comment type="subcellular location">
    <subcellularLocation>
        <location evidence="2">Cell outer membrane</location>
        <topology evidence="2">Multi-pass membrane protein</topology>
    </subcellularLocation>
</comment>
<keyword evidence="2" id="KW-1134">Transmembrane beta strand</keyword>
<comment type="similarity">
    <text evidence="2">Belongs to the TonB-dependent receptor family.</text>
</comment>
<dbReference type="InterPro" id="IPR012910">
    <property type="entry name" value="Plug_dom"/>
</dbReference>
<dbReference type="Proteomes" id="UP000238426">
    <property type="component" value="Unassembled WGS sequence"/>
</dbReference>
<dbReference type="SUPFAM" id="SSF56935">
    <property type="entry name" value="Porins"/>
    <property type="match status" value="1"/>
</dbReference>
<dbReference type="Gene3D" id="1.50.10.20">
    <property type="match status" value="1"/>
</dbReference>
<organism evidence="5 6">
    <name type="scientific">Aurantibacter aestuarii</name>
    <dbReference type="NCBI Taxonomy" id="1266046"/>
    <lineage>
        <taxon>Bacteria</taxon>
        <taxon>Pseudomonadati</taxon>
        <taxon>Bacteroidota</taxon>
        <taxon>Flavobacteriia</taxon>
        <taxon>Flavobacteriales</taxon>
        <taxon>Flavobacteriaceae</taxon>
        <taxon>Aurantibacter</taxon>
    </lineage>
</organism>
<evidence type="ECO:0000259" key="3">
    <source>
        <dbReference type="SMART" id="SM01359"/>
    </source>
</evidence>
<dbReference type="InterPro" id="IPR039426">
    <property type="entry name" value="TonB-dep_rcpt-like"/>
</dbReference>
<keyword evidence="6" id="KW-1185">Reference proteome</keyword>
<dbReference type="PANTHER" id="PTHR40094:SF1">
    <property type="entry name" value="UBIQUITIN DOMAIN-CONTAINING PROTEIN"/>
    <property type="match status" value="1"/>
</dbReference>
<accession>A0A2T1N4M5</accession>
<reference evidence="5 6" key="1">
    <citation type="submission" date="2018-03" db="EMBL/GenBank/DDBJ databases">
        <title>Mesoflavibacter sp. HG37 and Mesoflavibacter sp. HG96 sp.nov., two marine bacteria isolated from seawater of Western Pacific Ocean.</title>
        <authorList>
            <person name="Cheng H."/>
            <person name="Wu Y.-H."/>
            <person name="Guo L.-L."/>
            <person name="Xu X.-W."/>
        </authorList>
    </citation>
    <scope>NUCLEOTIDE SEQUENCE [LARGE SCALE GENOMIC DNA]</scope>
    <source>
        <strain evidence="5 6">KCTC 32269</strain>
    </source>
</reference>
<sequence>MKHLTLIIITLFVFQMNHAQNNNYSKLWKQVETFENEGLPKSALKIVEDIETLAKKENQNQQLIKTLLFKSKYALILEEDAQLQVVLDFKKAISNSPSPEKNVLQNMLATLYWQYFQQNRWKFYNRTKTSEKVDGKDFRTWDLETLFEEIHNHYQASLKNGLILQQTPIRDFDILLQTQENSETFRPSVFDLLAHNALSFYKTNENRITKPAETFSIQDEKFISPARKFSSLELKSSDSLALQYHALRIYQDLIQFHLKKDSSLALAQVNIERLEFVKQNTNLTNAQDVLLSTYIAEREFVKNKEAEALYNFEIASIYYQQGSEFSQENKENQWKIKEALELCTQTITQFSNSLGAEKCKTLSLQITKPQLQITTESFLRPNQTEKLLVSHKNIDVVDFKAYQLTKKQYDAFQKIYREDAKKTFIEKLKFNSSWTAKLTNEKDYQNHSTEVLLPKLSNGLYLVVANTKEIWASATLQVSHIAMVESEDNDEKHLQFIDRAFGAPIVNAEVAITFSYQNKVIQTQKLKTDQHGRISFKKAAHNRSTFEVAVNHNKETTYFGNSHIYYYDRNNTNNKTVYQSFIFTDRSIYRPGQTVFYKAIALKTKDLKSEVIPEELLVVTLYNANDEEISVQKLKTNAYGSISGEFILPDTGLNGEYYLEIESETNLDLDNEHYFSVEEYKRPKFEATFKPITDTYKVNDSVTVNGLANAFSGSTISNAKVVYRVKREVNYPSWYRWSRPYYQSQAQEITFGETLTNSKGEFELTFKAIPDDTVNKDNLPVFSYKITADVTDLNGETRSATTTVNVGYHTILAQIIASNLVDKSNKEHTFSIKTKNLNGEFVPASGTVHIYKLKAPDFVLRPRPWQAPDYKTLSKTEFKTLFPHEAYDNENESQNWLKGELVLQTTFNTENEKTIALGNIKKWDSGKYVAVLKSKDKFGQALKDEALFTVFSDKDEALADNELFQIKTDKSTYNIGDIAEITFATAAEELVVTITTEKNKNVVETQTITLKENSKTLKFPIAKNDLGGFVIHYSYAFANSFSSGRVAINVPYPTSKLHIETLSFRDKLQPGTDETWSFKITGDDKEKASAELLASMYDASLDQFKTHSWNFSPYQPNAYRSYMNTSSHLSFGVDNFRIYQDYQNYYSNITQQFDQLNWFGLNLNLYNYVLEKTESEEVVVTALGIKRKSSELSSSTSNITSDELDQSANPNVIQSLNGKVSGLQVNTTNSDFHQSSKVTLRGNSSISADKTALVIIDGKISNLTVLNSLSPETIVSINVIKGANGTALYGSQGANGVIVVTTNSSESAMEQIQVRKNLQETAFFFPKLTTNEAGEIRFNFTTPEALTKWNLNLLTHNKKGQFDQKTLTAVTQKELMVIPNAPRFLREGDQIVLSAKISNLTDTTIGGKAQLVLTNPITGENISNTIITEPFEYKTKGQKYNPTLIFSAKAKQNTEVSWILSIPEGIGAIQYKVLASAGSFSDGEQNVLPVLSNRMLVTETLPMHVKSGETKTFVLDKLKTNNSKTLKHHKLTLEITSNPAWYAVQALPYLMEFPYECNEQTFSRYYANALATHIANSNPKIQAVFNQWKSSDALLSNLEKNSELKSILIQETPWLRDAQSESEQKKRIALLFDLSKMQQELKASLYKLKTNQMASGAWSWFGDYRENRYITQHILTGFGHLKKLNVDSSQESEQEMITNAVSYLDKEFVKEYNDLTRYNEKVDLSQNHLSMSQLHYLYMRSFYPDIKLSKEANQIKTYYLNQIKTYWLSKPLYAKGLMALISFRNEDKVTSSKILKSLKETSITNEELGMYWKENTNSYYWYQAPIETQSLLIEAFSEIENDINTVDNLKIWLLKHKQTNQWSTTKATTDAIYAILLQGSDWLSVDESVKVLVGNQPIPKDKLEMVKVEAGTGYFKTSWDANEIKSNLAEVTLTKKAKGIAFGSLYWQYFEDLDAITPAETSLNLKKKLFKVENTTTGEVLTEIKEDKTQRMYGVPNEYALKVGDLIRVRIELRTDRPMEFVHLKDMRAAGLEPVNVISSYKYQDGLGYYESTKDTSTNFFFDVLPKGIYVFEYDLRVNNAGVMSNGISTIQSMYAPEFSSHSEGVRLSVDK</sequence>
<keyword evidence="2" id="KW-0472">Membrane</keyword>
<dbReference type="InterPro" id="IPR037066">
    <property type="entry name" value="Plug_dom_sf"/>
</dbReference>
<gene>
    <name evidence="5" type="ORF">C7H52_13180</name>
</gene>
<keyword evidence="2" id="KW-0813">Transport</keyword>
<dbReference type="GO" id="GO:0004866">
    <property type="term" value="F:endopeptidase inhibitor activity"/>
    <property type="evidence" value="ECO:0007669"/>
    <property type="project" value="InterPro"/>
</dbReference>
<dbReference type="Pfam" id="PF01835">
    <property type="entry name" value="MG2"/>
    <property type="match status" value="1"/>
</dbReference>
<dbReference type="InterPro" id="IPR002890">
    <property type="entry name" value="MG2"/>
</dbReference>
<dbReference type="GO" id="GO:0009279">
    <property type="term" value="C:cell outer membrane"/>
    <property type="evidence" value="ECO:0007669"/>
    <property type="project" value="UniProtKB-SubCell"/>
</dbReference>
<dbReference type="SUPFAM" id="SSF48239">
    <property type="entry name" value="Terpenoid cyclases/Protein prenyltransferases"/>
    <property type="match status" value="1"/>
</dbReference>
<dbReference type="InterPro" id="IPR051802">
    <property type="entry name" value="YfhM-like"/>
</dbReference>
<name>A0A2T1N4M5_9FLAO</name>
<feature type="domain" description="Alpha-2-macroglobulin bait region" evidence="3">
    <location>
        <begin position="964"/>
        <end position="1104"/>
    </location>
</feature>